<feature type="compositionally biased region" description="Polar residues" evidence="1">
    <location>
        <begin position="10"/>
        <end position="19"/>
    </location>
</feature>
<feature type="region of interest" description="Disordered" evidence="1">
    <location>
        <begin position="1"/>
        <end position="36"/>
    </location>
</feature>
<keyword evidence="3" id="KW-1185">Reference proteome</keyword>
<dbReference type="AlphaFoldDB" id="A0A9P4PKJ7"/>
<comment type="caution">
    <text evidence="2">The sequence shown here is derived from an EMBL/GenBank/DDBJ whole genome shotgun (WGS) entry which is preliminary data.</text>
</comment>
<dbReference type="EMBL" id="MU001499">
    <property type="protein sequence ID" value="KAF2445647.1"/>
    <property type="molecule type" value="Genomic_DNA"/>
</dbReference>
<dbReference type="OrthoDB" id="3801343at2759"/>
<name>A0A9P4PKJ7_9PLEO</name>
<dbReference type="Proteomes" id="UP000799764">
    <property type="component" value="Unassembled WGS sequence"/>
</dbReference>
<evidence type="ECO:0000313" key="2">
    <source>
        <dbReference type="EMBL" id="KAF2445647.1"/>
    </source>
</evidence>
<organism evidence="2 3">
    <name type="scientific">Karstenula rhodostoma CBS 690.94</name>
    <dbReference type="NCBI Taxonomy" id="1392251"/>
    <lineage>
        <taxon>Eukaryota</taxon>
        <taxon>Fungi</taxon>
        <taxon>Dikarya</taxon>
        <taxon>Ascomycota</taxon>
        <taxon>Pezizomycotina</taxon>
        <taxon>Dothideomycetes</taxon>
        <taxon>Pleosporomycetidae</taxon>
        <taxon>Pleosporales</taxon>
        <taxon>Massarineae</taxon>
        <taxon>Didymosphaeriaceae</taxon>
        <taxon>Karstenula</taxon>
    </lineage>
</organism>
<gene>
    <name evidence="2" type="ORF">P171DRAFT_484314</name>
</gene>
<sequence>MHDNGERTKATNTESLASETNHEQKEHHNSKSPLLGLPGELRNRIYELVAVDEKPIRIKHLNSELARMKEIAFLTGDDDTACDIQFTGVYAGLAGLCRQIREEYLLMHRQRSCATVDYNDLEQFIVTFFDDKEPFKEVHILPSGGLGSDYIQPFESDNVLPLLRAKTCFPDLFVCNIEFGEEPSRFIWGSAIEDPSWQSWRARMRWFRNLQNLLQHGDTRWLESISANPCIFEAVNYRPHTYGFRLSIKHQHAVTHLECCLYALSFLNNVRNAA</sequence>
<proteinExistence type="predicted"/>
<feature type="compositionally biased region" description="Basic and acidic residues" evidence="1">
    <location>
        <begin position="20"/>
        <end position="29"/>
    </location>
</feature>
<reference evidence="2" key="1">
    <citation type="journal article" date="2020" name="Stud. Mycol.">
        <title>101 Dothideomycetes genomes: a test case for predicting lifestyles and emergence of pathogens.</title>
        <authorList>
            <person name="Haridas S."/>
            <person name="Albert R."/>
            <person name="Binder M."/>
            <person name="Bloem J."/>
            <person name="Labutti K."/>
            <person name="Salamov A."/>
            <person name="Andreopoulos B."/>
            <person name="Baker S."/>
            <person name="Barry K."/>
            <person name="Bills G."/>
            <person name="Bluhm B."/>
            <person name="Cannon C."/>
            <person name="Castanera R."/>
            <person name="Culley D."/>
            <person name="Daum C."/>
            <person name="Ezra D."/>
            <person name="Gonzalez J."/>
            <person name="Henrissat B."/>
            <person name="Kuo A."/>
            <person name="Liang C."/>
            <person name="Lipzen A."/>
            <person name="Lutzoni F."/>
            <person name="Magnuson J."/>
            <person name="Mondo S."/>
            <person name="Nolan M."/>
            <person name="Ohm R."/>
            <person name="Pangilinan J."/>
            <person name="Park H.-J."/>
            <person name="Ramirez L."/>
            <person name="Alfaro M."/>
            <person name="Sun H."/>
            <person name="Tritt A."/>
            <person name="Yoshinaga Y."/>
            <person name="Zwiers L.-H."/>
            <person name="Turgeon B."/>
            <person name="Goodwin S."/>
            <person name="Spatafora J."/>
            <person name="Crous P."/>
            <person name="Grigoriev I."/>
        </authorList>
    </citation>
    <scope>NUCLEOTIDE SEQUENCE</scope>
    <source>
        <strain evidence="2">CBS 690.94</strain>
    </source>
</reference>
<evidence type="ECO:0000313" key="3">
    <source>
        <dbReference type="Proteomes" id="UP000799764"/>
    </source>
</evidence>
<evidence type="ECO:0000256" key="1">
    <source>
        <dbReference type="SAM" id="MobiDB-lite"/>
    </source>
</evidence>
<protein>
    <submittedName>
        <fullName evidence="2">Uncharacterized protein</fullName>
    </submittedName>
</protein>
<accession>A0A9P4PKJ7</accession>